<gene>
    <name evidence="2" type="ORF">M422DRAFT_32814</name>
</gene>
<evidence type="ECO:0000256" key="1">
    <source>
        <dbReference type="SAM" id="MobiDB-lite"/>
    </source>
</evidence>
<organism evidence="2 3">
    <name type="scientific">Sphaerobolus stellatus (strain SS14)</name>
    <dbReference type="NCBI Taxonomy" id="990650"/>
    <lineage>
        <taxon>Eukaryota</taxon>
        <taxon>Fungi</taxon>
        <taxon>Dikarya</taxon>
        <taxon>Basidiomycota</taxon>
        <taxon>Agaricomycotina</taxon>
        <taxon>Agaricomycetes</taxon>
        <taxon>Phallomycetidae</taxon>
        <taxon>Geastrales</taxon>
        <taxon>Sphaerobolaceae</taxon>
        <taxon>Sphaerobolus</taxon>
    </lineage>
</organism>
<evidence type="ECO:0000313" key="2">
    <source>
        <dbReference type="EMBL" id="KIJ39164.1"/>
    </source>
</evidence>
<reference evidence="2 3" key="1">
    <citation type="submission" date="2014-06" db="EMBL/GenBank/DDBJ databases">
        <title>Evolutionary Origins and Diversification of the Mycorrhizal Mutualists.</title>
        <authorList>
            <consortium name="DOE Joint Genome Institute"/>
            <consortium name="Mycorrhizal Genomics Consortium"/>
            <person name="Kohler A."/>
            <person name="Kuo A."/>
            <person name="Nagy L.G."/>
            <person name="Floudas D."/>
            <person name="Copeland A."/>
            <person name="Barry K.W."/>
            <person name="Cichocki N."/>
            <person name="Veneault-Fourrey C."/>
            <person name="LaButti K."/>
            <person name="Lindquist E.A."/>
            <person name="Lipzen A."/>
            <person name="Lundell T."/>
            <person name="Morin E."/>
            <person name="Murat C."/>
            <person name="Riley R."/>
            <person name="Ohm R."/>
            <person name="Sun H."/>
            <person name="Tunlid A."/>
            <person name="Henrissat B."/>
            <person name="Grigoriev I.V."/>
            <person name="Hibbett D.S."/>
            <person name="Martin F."/>
        </authorList>
    </citation>
    <scope>NUCLEOTIDE SEQUENCE [LARGE SCALE GENOMIC DNA]</scope>
    <source>
        <strain evidence="2 3">SS14</strain>
    </source>
</reference>
<feature type="region of interest" description="Disordered" evidence="1">
    <location>
        <begin position="38"/>
        <end position="58"/>
    </location>
</feature>
<proteinExistence type="predicted"/>
<dbReference type="HOGENOM" id="CLU_206758_0_0_1"/>
<dbReference type="AlphaFoldDB" id="A0A0C9UWA8"/>
<feature type="compositionally biased region" description="Low complexity" evidence="1">
    <location>
        <begin position="38"/>
        <end position="51"/>
    </location>
</feature>
<sequence>MRWRSYVNSEWTLFSLYNTALNIPDLLTLRTLNHTHYPTTSSSRRSSGLSHTTERQIPSKLYLGL</sequence>
<protein>
    <submittedName>
        <fullName evidence="2">Uncharacterized protein</fullName>
    </submittedName>
</protein>
<accession>A0A0C9UWA8</accession>
<name>A0A0C9UWA8_SPHS4</name>
<evidence type="ECO:0000313" key="3">
    <source>
        <dbReference type="Proteomes" id="UP000054279"/>
    </source>
</evidence>
<dbReference type="Proteomes" id="UP000054279">
    <property type="component" value="Unassembled WGS sequence"/>
</dbReference>
<keyword evidence="3" id="KW-1185">Reference proteome</keyword>
<dbReference type="EMBL" id="KN837154">
    <property type="protein sequence ID" value="KIJ39164.1"/>
    <property type="molecule type" value="Genomic_DNA"/>
</dbReference>